<keyword evidence="2" id="KW-0238">DNA-binding</keyword>
<gene>
    <name evidence="5" type="ORF">TPA0598_10_03870</name>
</gene>
<feature type="region of interest" description="Disordered" evidence="3">
    <location>
        <begin position="309"/>
        <end position="376"/>
    </location>
</feature>
<dbReference type="InterPro" id="IPR007693">
    <property type="entry name" value="DNA_helicase_DnaB-like_N"/>
</dbReference>
<evidence type="ECO:0000259" key="4">
    <source>
        <dbReference type="Pfam" id="PF00772"/>
    </source>
</evidence>
<evidence type="ECO:0000256" key="2">
    <source>
        <dbReference type="ARBA" id="ARBA00023125"/>
    </source>
</evidence>
<organism evidence="5 6">
    <name type="scientific">Streptomyces lydicamycinicus</name>
    <dbReference type="NCBI Taxonomy" id="1546107"/>
    <lineage>
        <taxon>Bacteria</taxon>
        <taxon>Bacillati</taxon>
        <taxon>Actinomycetota</taxon>
        <taxon>Actinomycetes</taxon>
        <taxon>Kitasatosporales</taxon>
        <taxon>Streptomycetaceae</taxon>
        <taxon>Streptomyces</taxon>
    </lineage>
</organism>
<dbReference type="Proteomes" id="UP000048965">
    <property type="component" value="Unassembled WGS sequence"/>
</dbReference>
<dbReference type="Gene3D" id="1.10.860.10">
    <property type="entry name" value="DNAb Helicase, Chain A"/>
    <property type="match status" value="2"/>
</dbReference>
<keyword evidence="6" id="KW-1185">Reference proteome</keyword>
<dbReference type="GO" id="GO:0003678">
    <property type="term" value="F:DNA helicase activity"/>
    <property type="evidence" value="ECO:0007669"/>
    <property type="project" value="InterPro"/>
</dbReference>
<dbReference type="GO" id="GO:0005829">
    <property type="term" value="C:cytosol"/>
    <property type="evidence" value="ECO:0007669"/>
    <property type="project" value="TreeGrafter"/>
</dbReference>
<feature type="region of interest" description="Disordered" evidence="3">
    <location>
        <begin position="150"/>
        <end position="171"/>
    </location>
</feature>
<dbReference type="GO" id="GO:0006260">
    <property type="term" value="P:DNA replication"/>
    <property type="evidence" value="ECO:0007669"/>
    <property type="project" value="UniProtKB-KW"/>
</dbReference>
<evidence type="ECO:0000313" key="5">
    <source>
        <dbReference type="EMBL" id="GAO12417.1"/>
    </source>
</evidence>
<dbReference type="AlphaFoldDB" id="A0A0P4RFD3"/>
<evidence type="ECO:0000256" key="1">
    <source>
        <dbReference type="ARBA" id="ARBA00022705"/>
    </source>
</evidence>
<dbReference type="Pfam" id="PF00772">
    <property type="entry name" value="DnaB"/>
    <property type="match status" value="2"/>
</dbReference>
<dbReference type="InterPro" id="IPR016136">
    <property type="entry name" value="DNA_helicase_N/primase_C"/>
</dbReference>
<sequence length="376" mass="40751">MHYAEQALLGALLLEPHRLDTIGHLEPHHFGNHAHNALFTAIRTVSSPDPKQHVKDTAWLGAVLAKARHEAPGLTASYLHTLIQSCPRPQHATAYAGMIRADHARRTLREHADRLCQTATDTTLPSPATTVLAQADALSRYLDELTTHFAAHPGSLPRTPASPPPPRQTGEEALDEEHLLLATATAHPDDLHLMRWLQPEDFALPLHGQLYRCLTALARRGDAVDPVTVLWEAQHQQLLTAQVTPADLMALVSDPVGLPDYWGERILRRALLGQAHAVGLRLGVLTDDQANTIHQLITGSRRALAGLSAVRSRWQHATSPTPESQPSRTKSSAAPRAGPPRTTAPPPPTARLTRLTANPPVAGPLGPATGRKSTSW</sequence>
<evidence type="ECO:0000313" key="6">
    <source>
        <dbReference type="Proteomes" id="UP000048965"/>
    </source>
</evidence>
<feature type="domain" description="DNA helicase DnaB-like N-terminal" evidence="4">
    <location>
        <begin position="174"/>
        <end position="253"/>
    </location>
</feature>
<reference evidence="5 6" key="2">
    <citation type="journal article" date="2015" name="Stand. Genomic Sci.">
        <title>Draft genome sequence of marine-derived Streptomyces sp. TP-A0598, a producer of anti-MRSA antibiotic lydicamycins.</title>
        <authorList>
            <person name="Komaki H."/>
            <person name="Ichikawa N."/>
            <person name="Hosoyama A."/>
            <person name="Fujita N."/>
            <person name="Igarashi Y."/>
        </authorList>
    </citation>
    <scope>NUCLEOTIDE SEQUENCE [LARGE SCALE GENOMIC DNA]</scope>
    <source>
        <strain evidence="5 6">NBRC 110027</strain>
    </source>
</reference>
<proteinExistence type="predicted"/>
<dbReference type="PANTHER" id="PTHR30153:SF2">
    <property type="entry name" value="REPLICATIVE DNA HELICASE"/>
    <property type="match status" value="1"/>
</dbReference>
<name>A0A0P4RFD3_9ACTN</name>
<dbReference type="InterPro" id="IPR036185">
    <property type="entry name" value="DNA_heli_DnaB-like_N_sf"/>
</dbReference>
<dbReference type="EMBL" id="BBNO01000010">
    <property type="protein sequence ID" value="GAO12417.1"/>
    <property type="molecule type" value="Genomic_DNA"/>
</dbReference>
<comment type="caution">
    <text evidence="5">The sequence shown here is derived from an EMBL/GenBank/DDBJ whole genome shotgun (WGS) entry which is preliminary data.</text>
</comment>
<dbReference type="GO" id="GO:0003677">
    <property type="term" value="F:DNA binding"/>
    <property type="evidence" value="ECO:0007669"/>
    <property type="project" value="UniProtKB-KW"/>
</dbReference>
<feature type="domain" description="DNA helicase DnaB-like N-terminal" evidence="4">
    <location>
        <begin position="3"/>
        <end position="100"/>
    </location>
</feature>
<feature type="compositionally biased region" description="Polar residues" evidence="3">
    <location>
        <begin position="315"/>
        <end position="332"/>
    </location>
</feature>
<dbReference type="GO" id="GO:0005524">
    <property type="term" value="F:ATP binding"/>
    <property type="evidence" value="ECO:0007669"/>
    <property type="project" value="InterPro"/>
</dbReference>
<accession>A0A0P4RFD3</accession>
<keyword evidence="1" id="KW-0235">DNA replication</keyword>
<reference evidence="6" key="1">
    <citation type="submission" date="2014-09" db="EMBL/GenBank/DDBJ databases">
        <title>Whole genome shotgun sequence of Streptomyces sp. NBRC 110027.</title>
        <authorList>
            <person name="Komaki H."/>
            <person name="Ichikawa N."/>
            <person name="Katano-Makiyama Y."/>
            <person name="Hosoyama A."/>
            <person name="Hashimoto M."/>
            <person name="Uohara A."/>
            <person name="Kitahashi Y."/>
            <person name="Ohji S."/>
            <person name="Kimura A."/>
            <person name="Yamazoe A."/>
            <person name="Igarashi Y."/>
            <person name="Fujita N."/>
        </authorList>
    </citation>
    <scope>NUCLEOTIDE SEQUENCE [LARGE SCALE GENOMIC DNA]</scope>
    <source>
        <strain evidence="6">NBRC 110027</strain>
    </source>
</reference>
<evidence type="ECO:0000256" key="3">
    <source>
        <dbReference type="SAM" id="MobiDB-lite"/>
    </source>
</evidence>
<dbReference type="SUPFAM" id="SSF48024">
    <property type="entry name" value="N-terminal domain of DnaB helicase"/>
    <property type="match status" value="2"/>
</dbReference>
<dbReference type="PANTHER" id="PTHR30153">
    <property type="entry name" value="REPLICATIVE DNA HELICASE DNAB"/>
    <property type="match status" value="1"/>
</dbReference>
<protein>
    <recommendedName>
        <fullName evidence="4">DNA helicase DnaB-like N-terminal domain-containing protein</fullName>
    </recommendedName>
</protein>